<comment type="caution">
    <text evidence="3">The sequence shown here is derived from an EMBL/GenBank/DDBJ whole genome shotgun (WGS) entry which is preliminary data.</text>
</comment>
<organism evidence="3 4">
    <name type="scientific">Clostridium tagluense</name>
    <dbReference type="NCBI Taxonomy" id="360422"/>
    <lineage>
        <taxon>Bacteria</taxon>
        <taxon>Bacillati</taxon>
        <taxon>Bacillota</taxon>
        <taxon>Clostridia</taxon>
        <taxon>Eubacteriales</taxon>
        <taxon>Clostridiaceae</taxon>
        <taxon>Clostridium</taxon>
    </lineage>
</organism>
<dbReference type="AlphaFoldDB" id="A0A401US61"/>
<keyword evidence="1" id="KW-0812">Transmembrane</keyword>
<protein>
    <recommendedName>
        <fullName evidence="5">DNA-binding protein</fullName>
    </recommendedName>
</protein>
<evidence type="ECO:0000256" key="1">
    <source>
        <dbReference type="SAM" id="Phobius"/>
    </source>
</evidence>
<proteinExistence type="predicted"/>
<reference evidence="3 4" key="1">
    <citation type="submission" date="2018-11" db="EMBL/GenBank/DDBJ databases">
        <title>Genome sequencing and assembly of Clostridium tagluense strain A121.</title>
        <authorList>
            <person name="Murakami T."/>
            <person name="Segawa T."/>
            <person name="Shcherbakova V.A."/>
            <person name="Mori H."/>
            <person name="Yoshimura Y."/>
        </authorList>
    </citation>
    <scope>NUCLEOTIDE SEQUENCE [LARGE SCALE GENOMIC DNA]</scope>
    <source>
        <strain evidence="3 4">A121</strain>
    </source>
</reference>
<evidence type="ECO:0008006" key="5">
    <source>
        <dbReference type="Google" id="ProtNLM"/>
    </source>
</evidence>
<dbReference type="OrthoDB" id="1758039at2"/>
<keyword evidence="2" id="KW-0732">Signal</keyword>
<keyword evidence="4" id="KW-1185">Reference proteome</keyword>
<feature type="signal peptide" evidence="2">
    <location>
        <begin position="1"/>
        <end position="24"/>
    </location>
</feature>
<dbReference type="RefSeq" id="WP_125004919.1">
    <property type="nucleotide sequence ID" value="NZ_BHYK01000031.1"/>
</dbReference>
<evidence type="ECO:0000256" key="2">
    <source>
        <dbReference type="SAM" id="SignalP"/>
    </source>
</evidence>
<feature type="transmembrane region" description="Helical" evidence="1">
    <location>
        <begin position="141"/>
        <end position="157"/>
    </location>
</feature>
<accession>A0A401US61</accession>
<evidence type="ECO:0000313" key="4">
    <source>
        <dbReference type="Proteomes" id="UP000287872"/>
    </source>
</evidence>
<keyword evidence="1" id="KW-1133">Transmembrane helix</keyword>
<feature type="chain" id="PRO_5019530431" description="DNA-binding protein" evidence="2">
    <location>
        <begin position="25"/>
        <end position="166"/>
    </location>
</feature>
<sequence>MVKTFKTIILICILVFSFPIACMAKEYSNFTELIENGKKIDNAKITLKGEAIGESMNRGKYSWVNISDGSNAMGIWIKNEQVKSIKNFGKYGYKGDLLKINGTFNRACVEHGGDMDIHASSVEIIEVGEKVIIPISNNKKIIATILTLITLTLIFSYKKFTKSISK</sequence>
<evidence type="ECO:0000313" key="3">
    <source>
        <dbReference type="EMBL" id="GCD12318.1"/>
    </source>
</evidence>
<dbReference type="Proteomes" id="UP000287872">
    <property type="component" value="Unassembled WGS sequence"/>
</dbReference>
<dbReference type="EMBL" id="BHYK01000031">
    <property type="protein sequence ID" value="GCD12318.1"/>
    <property type="molecule type" value="Genomic_DNA"/>
</dbReference>
<name>A0A401US61_9CLOT</name>
<keyword evidence="1" id="KW-0472">Membrane</keyword>
<gene>
    <name evidence="3" type="ORF">Ctaglu_39410</name>
</gene>